<evidence type="ECO:0000256" key="10">
    <source>
        <dbReference type="PROSITE-ProRule" id="PRU01379"/>
    </source>
</evidence>
<dbReference type="AlphaFoldDB" id="B4J2G7"/>
<dbReference type="PROSITE" id="PS52035">
    <property type="entry name" value="PEPTIDASE_M14"/>
    <property type="match status" value="1"/>
</dbReference>
<dbReference type="OMA" id="GDCESDR"/>
<keyword evidence="9" id="KW-0482">Metalloprotease</keyword>
<comment type="similarity">
    <text evidence="2 10">Belongs to the peptidase M14 family.</text>
</comment>
<evidence type="ECO:0000256" key="3">
    <source>
        <dbReference type="ARBA" id="ARBA00022645"/>
    </source>
</evidence>
<protein>
    <submittedName>
        <fullName evidence="13">GH14880</fullName>
    </submittedName>
</protein>
<feature type="signal peptide" evidence="11">
    <location>
        <begin position="1"/>
        <end position="21"/>
    </location>
</feature>
<dbReference type="PhylomeDB" id="B4J2G7"/>
<evidence type="ECO:0000256" key="9">
    <source>
        <dbReference type="ARBA" id="ARBA00023049"/>
    </source>
</evidence>
<dbReference type="SMART" id="SM00631">
    <property type="entry name" value="Zn_pept"/>
    <property type="match status" value="1"/>
</dbReference>
<dbReference type="EMBL" id="CH916366">
    <property type="protein sequence ID" value="EDV97052.1"/>
    <property type="molecule type" value="Genomic_DNA"/>
</dbReference>
<sequence length="437" mass="50017">MCYKIVCSLLLCLGSVRLAYSSSSNNLAGYEGYTKYTVQHDDDSAFHYMVDLQTNDTEVDFWLLTRNMSVLTVGPQRKAQFESRLSQLGVQYQTQPLMDLMASLEGNSTYPDDDVDECHSGDCESQRPHNRQRRQARGFFSRYPRYNEILSFMSGLASRYPQFCRYESLGRSNEGRHIAGLSISLNQRVRPRRVAYIQAAAHGREWITSQTVLYLAYELLSNLRAFQRVLHDVEIFLVPLVNPDGYEYTHTTDRFWRKNRRRFVGHSCTGVDINRNFGNHWNYQGASQNLCSEVYSGTSPNSEPETSAVVRYLQFNRHRVKLSLDVHSFGKFIFYPYGYAKNTVPPTVGTLRAVAQRAANQITRYRGTRYTIGTSASILYEASGSLDDFAYGNLGIPLSYTVELPGDEFHVASFDIIHVCKETFAGFIEFIRHVSLY</sequence>
<evidence type="ECO:0000313" key="13">
    <source>
        <dbReference type="EMBL" id="EDV97052.1"/>
    </source>
</evidence>
<dbReference type="PANTHER" id="PTHR11705:SF91">
    <property type="entry name" value="FI01817P-RELATED"/>
    <property type="match status" value="1"/>
</dbReference>
<dbReference type="InterPro" id="IPR000834">
    <property type="entry name" value="Peptidase_M14"/>
</dbReference>
<evidence type="ECO:0000256" key="1">
    <source>
        <dbReference type="ARBA" id="ARBA00001947"/>
    </source>
</evidence>
<dbReference type="KEGG" id="dgr:6558111"/>
<evidence type="ECO:0000256" key="7">
    <source>
        <dbReference type="ARBA" id="ARBA00022801"/>
    </source>
</evidence>
<dbReference type="GO" id="GO:0006508">
    <property type="term" value="P:proteolysis"/>
    <property type="evidence" value="ECO:0007669"/>
    <property type="project" value="UniProtKB-KW"/>
</dbReference>
<keyword evidence="5" id="KW-0479">Metal-binding</keyword>
<dbReference type="SUPFAM" id="SSF53187">
    <property type="entry name" value="Zn-dependent exopeptidases"/>
    <property type="match status" value="1"/>
</dbReference>
<dbReference type="Pfam" id="PF00246">
    <property type="entry name" value="Peptidase_M14"/>
    <property type="match status" value="1"/>
</dbReference>
<comment type="cofactor">
    <cofactor evidence="1">
        <name>Zn(2+)</name>
        <dbReference type="ChEBI" id="CHEBI:29105"/>
    </cofactor>
</comment>
<reference evidence="13 14" key="1">
    <citation type="journal article" date="2007" name="Nature">
        <title>Evolution of genes and genomes on the Drosophila phylogeny.</title>
        <authorList>
            <consortium name="Drosophila 12 Genomes Consortium"/>
            <person name="Clark A.G."/>
            <person name="Eisen M.B."/>
            <person name="Smith D.R."/>
            <person name="Bergman C.M."/>
            <person name="Oliver B."/>
            <person name="Markow T.A."/>
            <person name="Kaufman T.C."/>
            <person name="Kellis M."/>
            <person name="Gelbart W."/>
            <person name="Iyer V.N."/>
            <person name="Pollard D.A."/>
            <person name="Sackton T.B."/>
            <person name="Larracuente A.M."/>
            <person name="Singh N.D."/>
            <person name="Abad J.P."/>
            <person name="Abt D.N."/>
            <person name="Adryan B."/>
            <person name="Aguade M."/>
            <person name="Akashi H."/>
            <person name="Anderson W.W."/>
            <person name="Aquadro C.F."/>
            <person name="Ardell D.H."/>
            <person name="Arguello R."/>
            <person name="Artieri C.G."/>
            <person name="Barbash D.A."/>
            <person name="Barker D."/>
            <person name="Barsanti P."/>
            <person name="Batterham P."/>
            <person name="Batzoglou S."/>
            <person name="Begun D."/>
            <person name="Bhutkar A."/>
            <person name="Blanco E."/>
            <person name="Bosak S.A."/>
            <person name="Bradley R.K."/>
            <person name="Brand A.D."/>
            <person name="Brent M.R."/>
            <person name="Brooks A.N."/>
            <person name="Brown R.H."/>
            <person name="Butlin R.K."/>
            <person name="Caggese C."/>
            <person name="Calvi B.R."/>
            <person name="Bernardo de Carvalho A."/>
            <person name="Caspi A."/>
            <person name="Castrezana S."/>
            <person name="Celniker S.E."/>
            <person name="Chang J.L."/>
            <person name="Chapple C."/>
            <person name="Chatterji S."/>
            <person name="Chinwalla A."/>
            <person name="Civetta A."/>
            <person name="Clifton S.W."/>
            <person name="Comeron J.M."/>
            <person name="Costello J.C."/>
            <person name="Coyne J.A."/>
            <person name="Daub J."/>
            <person name="David R.G."/>
            <person name="Delcher A.L."/>
            <person name="Delehaunty K."/>
            <person name="Do C.B."/>
            <person name="Ebling H."/>
            <person name="Edwards K."/>
            <person name="Eickbush T."/>
            <person name="Evans J.D."/>
            <person name="Filipski A."/>
            <person name="Findeiss S."/>
            <person name="Freyhult E."/>
            <person name="Fulton L."/>
            <person name="Fulton R."/>
            <person name="Garcia A.C."/>
            <person name="Gardiner A."/>
            <person name="Garfield D.A."/>
            <person name="Garvin B.E."/>
            <person name="Gibson G."/>
            <person name="Gilbert D."/>
            <person name="Gnerre S."/>
            <person name="Godfrey J."/>
            <person name="Good R."/>
            <person name="Gotea V."/>
            <person name="Gravely B."/>
            <person name="Greenberg A.J."/>
            <person name="Griffiths-Jones S."/>
            <person name="Gross S."/>
            <person name="Guigo R."/>
            <person name="Gustafson E.A."/>
            <person name="Haerty W."/>
            <person name="Hahn M.W."/>
            <person name="Halligan D.L."/>
            <person name="Halpern A.L."/>
            <person name="Halter G.M."/>
            <person name="Han M.V."/>
            <person name="Heger A."/>
            <person name="Hillier L."/>
            <person name="Hinrichs A.S."/>
            <person name="Holmes I."/>
            <person name="Hoskins R.A."/>
            <person name="Hubisz M.J."/>
            <person name="Hultmark D."/>
            <person name="Huntley M.A."/>
            <person name="Jaffe D.B."/>
            <person name="Jagadeeshan S."/>
            <person name="Jeck W.R."/>
            <person name="Johnson J."/>
            <person name="Jones C.D."/>
            <person name="Jordan W.C."/>
            <person name="Karpen G.H."/>
            <person name="Kataoka E."/>
            <person name="Keightley P.D."/>
            <person name="Kheradpour P."/>
            <person name="Kirkness E.F."/>
            <person name="Koerich L.B."/>
            <person name="Kristiansen K."/>
            <person name="Kudrna D."/>
            <person name="Kulathinal R.J."/>
            <person name="Kumar S."/>
            <person name="Kwok R."/>
            <person name="Lander E."/>
            <person name="Langley C.H."/>
            <person name="Lapoint R."/>
            <person name="Lazzaro B.P."/>
            <person name="Lee S.J."/>
            <person name="Levesque L."/>
            <person name="Li R."/>
            <person name="Lin C.F."/>
            <person name="Lin M.F."/>
            <person name="Lindblad-Toh K."/>
            <person name="Llopart A."/>
            <person name="Long M."/>
            <person name="Low L."/>
            <person name="Lozovsky E."/>
            <person name="Lu J."/>
            <person name="Luo M."/>
            <person name="Machado C.A."/>
            <person name="Makalowski W."/>
            <person name="Marzo M."/>
            <person name="Matsuda M."/>
            <person name="Matzkin L."/>
            <person name="McAllister B."/>
            <person name="McBride C.S."/>
            <person name="McKernan B."/>
            <person name="McKernan K."/>
            <person name="Mendez-Lago M."/>
            <person name="Minx P."/>
            <person name="Mollenhauer M.U."/>
            <person name="Montooth K."/>
            <person name="Mount S.M."/>
            <person name="Mu X."/>
            <person name="Myers E."/>
            <person name="Negre B."/>
            <person name="Newfeld S."/>
            <person name="Nielsen R."/>
            <person name="Noor M.A."/>
            <person name="O'Grady P."/>
            <person name="Pachter L."/>
            <person name="Papaceit M."/>
            <person name="Parisi M.J."/>
            <person name="Parisi M."/>
            <person name="Parts L."/>
            <person name="Pedersen J.S."/>
            <person name="Pesole G."/>
            <person name="Phillippy A.M."/>
            <person name="Ponting C.P."/>
            <person name="Pop M."/>
            <person name="Porcelli D."/>
            <person name="Powell J.R."/>
            <person name="Prohaska S."/>
            <person name="Pruitt K."/>
            <person name="Puig M."/>
            <person name="Quesneville H."/>
            <person name="Ram K.R."/>
            <person name="Rand D."/>
            <person name="Rasmussen M.D."/>
            <person name="Reed L.K."/>
            <person name="Reenan R."/>
            <person name="Reily A."/>
            <person name="Remington K.A."/>
            <person name="Rieger T.T."/>
            <person name="Ritchie M.G."/>
            <person name="Robin C."/>
            <person name="Rogers Y.H."/>
            <person name="Rohde C."/>
            <person name="Rozas J."/>
            <person name="Rubenfield M.J."/>
            <person name="Ruiz A."/>
            <person name="Russo S."/>
            <person name="Salzberg S.L."/>
            <person name="Sanchez-Gracia A."/>
            <person name="Saranga D.J."/>
            <person name="Sato H."/>
            <person name="Schaeffer S.W."/>
            <person name="Schatz M.C."/>
            <person name="Schlenke T."/>
            <person name="Schwartz R."/>
            <person name="Segarra C."/>
            <person name="Singh R.S."/>
            <person name="Sirot L."/>
            <person name="Sirota M."/>
            <person name="Sisneros N.B."/>
            <person name="Smith C.D."/>
            <person name="Smith T.F."/>
            <person name="Spieth J."/>
            <person name="Stage D.E."/>
            <person name="Stark A."/>
            <person name="Stephan W."/>
            <person name="Strausberg R.L."/>
            <person name="Strempel S."/>
            <person name="Sturgill D."/>
            <person name="Sutton G."/>
            <person name="Sutton G.G."/>
            <person name="Tao W."/>
            <person name="Teichmann S."/>
            <person name="Tobari Y.N."/>
            <person name="Tomimura Y."/>
            <person name="Tsolas J.M."/>
            <person name="Valente V.L."/>
            <person name="Venter E."/>
            <person name="Venter J.C."/>
            <person name="Vicario S."/>
            <person name="Vieira F.G."/>
            <person name="Vilella A.J."/>
            <person name="Villasante A."/>
            <person name="Walenz B."/>
            <person name="Wang J."/>
            <person name="Wasserman M."/>
            <person name="Watts T."/>
            <person name="Wilson D."/>
            <person name="Wilson R.K."/>
            <person name="Wing R.A."/>
            <person name="Wolfner M.F."/>
            <person name="Wong A."/>
            <person name="Wong G.K."/>
            <person name="Wu C.I."/>
            <person name="Wu G."/>
            <person name="Yamamoto D."/>
            <person name="Yang H.P."/>
            <person name="Yang S.P."/>
            <person name="Yorke J.A."/>
            <person name="Yoshida K."/>
            <person name="Zdobnov E."/>
            <person name="Zhang P."/>
            <person name="Zhang Y."/>
            <person name="Zimin A.V."/>
            <person name="Baldwin J."/>
            <person name="Abdouelleil A."/>
            <person name="Abdulkadir J."/>
            <person name="Abebe A."/>
            <person name="Abera B."/>
            <person name="Abreu J."/>
            <person name="Acer S.C."/>
            <person name="Aftuck L."/>
            <person name="Alexander A."/>
            <person name="An P."/>
            <person name="Anderson E."/>
            <person name="Anderson S."/>
            <person name="Arachi H."/>
            <person name="Azer M."/>
            <person name="Bachantsang P."/>
            <person name="Barry A."/>
            <person name="Bayul T."/>
            <person name="Berlin A."/>
            <person name="Bessette D."/>
            <person name="Bloom T."/>
            <person name="Blye J."/>
            <person name="Boguslavskiy L."/>
            <person name="Bonnet C."/>
            <person name="Boukhgalter B."/>
            <person name="Bourzgui I."/>
            <person name="Brown A."/>
            <person name="Cahill P."/>
            <person name="Channer S."/>
            <person name="Cheshatsang Y."/>
            <person name="Chuda L."/>
            <person name="Citroen M."/>
            <person name="Collymore A."/>
            <person name="Cooke P."/>
            <person name="Costello M."/>
            <person name="D'Aco K."/>
            <person name="Daza R."/>
            <person name="De Haan G."/>
            <person name="DeGray S."/>
            <person name="DeMaso C."/>
            <person name="Dhargay N."/>
            <person name="Dooley K."/>
            <person name="Dooley E."/>
            <person name="Doricent M."/>
            <person name="Dorje P."/>
            <person name="Dorjee K."/>
            <person name="Dupes A."/>
            <person name="Elong R."/>
            <person name="Falk J."/>
            <person name="Farina A."/>
            <person name="Faro S."/>
            <person name="Ferguson D."/>
            <person name="Fisher S."/>
            <person name="Foley C.D."/>
            <person name="Franke A."/>
            <person name="Friedrich D."/>
            <person name="Gadbois L."/>
            <person name="Gearin G."/>
            <person name="Gearin C.R."/>
            <person name="Giannoukos G."/>
            <person name="Goode T."/>
            <person name="Graham J."/>
            <person name="Grandbois E."/>
            <person name="Grewal S."/>
            <person name="Gyaltsen K."/>
            <person name="Hafez N."/>
            <person name="Hagos B."/>
            <person name="Hall J."/>
            <person name="Henson C."/>
            <person name="Hollinger A."/>
            <person name="Honan T."/>
            <person name="Huard M.D."/>
            <person name="Hughes L."/>
            <person name="Hurhula B."/>
            <person name="Husby M.E."/>
            <person name="Kamat A."/>
            <person name="Kanga B."/>
            <person name="Kashin S."/>
            <person name="Khazanovich D."/>
            <person name="Kisner P."/>
            <person name="Lance K."/>
            <person name="Lara M."/>
            <person name="Lee W."/>
            <person name="Lennon N."/>
            <person name="Letendre F."/>
            <person name="LeVine R."/>
            <person name="Lipovsky A."/>
            <person name="Liu X."/>
            <person name="Liu J."/>
            <person name="Liu S."/>
            <person name="Lokyitsang T."/>
            <person name="Lokyitsang Y."/>
            <person name="Lubonja R."/>
            <person name="Lui A."/>
            <person name="MacDonald P."/>
            <person name="Magnisalis V."/>
            <person name="Maru K."/>
            <person name="Matthews C."/>
            <person name="McCusker W."/>
            <person name="McDonough S."/>
            <person name="Mehta T."/>
            <person name="Meldrim J."/>
            <person name="Meneus L."/>
            <person name="Mihai O."/>
            <person name="Mihalev A."/>
            <person name="Mihova T."/>
            <person name="Mittelman R."/>
            <person name="Mlenga V."/>
            <person name="Montmayeur A."/>
            <person name="Mulrain L."/>
            <person name="Navidi A."/>
            <person name="Naylor J."/>
            <person name="Negash T."/>
            <person name="Nguyen T."/>
            <person name="Nguyen N."/>
            <person name="Nicol R."/>
            <person name="Norbu C."/>
            <person name="Norbu N."/>
            <person name="Novod N."/>
            <person name="O'Neill B."/>
            <person name="Osman S."/>
            <person name="Markiewicz E."/>
            <person name="Oyono O.L."/>
            <person name="Patti C."/>
            <person name="Phunkhang P."/>
            <person name="Pierre F."/>
            <person name="Priest M."/>
            <person name="Raghuraman S."/>
            <person name="Rege F."/>
            <person name="Reyes R."/>
            <person name="Rise C."/>
            <person name="Rogov P."/>
            <person name="Ross K."/>
            <person name="Ryan E."/>
            <person name="Settipalli S."/>
            <person name="Shea T."/>
            <person name="Sherpa N."/>
            <person name="Shi L."/>
            <person name="Shih D."/>
            <person name="Sparrow T."/>
            <person name="Spaulding J."/>
            <person name="Stalker J."/>
            <person name="Stange-Thomann N."/>
            <person name="Stavropoulos S."/>
            <person name="Stone C."/>
            <person name="Strader C."/>
            <person name="Tesfaye S."/>
            <person name="Thomson T."/>
            <person name="Thoulutsang Y."/>
            <person name="Thoulutsang D."/>
            <person name="Topham K."/>
            <person name="Topping I."/>
            <person name="Tsamla T."/>
            <person name="Vassiliev H."/>
            <person name="Vo A."/>
            <person name="Wangchuk T."/>
            <person name="Wangdi T."/>
            <person name="Weiand M."/>
            <person name="Wilkinson J."/>
            <person name="Wilson A."/>
            <person name="Yadav S."/>
            <person name="Young G."/>
            <person name="Yu Q."/>
            <person name="Zembek L."/>
            <person name="Zhong D."/>
            <person name="Zimmer A."/>
            <person name="Zwirko Z."/>
            <person name="Jaffe D.B."/>
            <person name="Alvarez P."/>
            <person name="Brockman W."/>
            <person name="Butler J."/>
            <person name="Chin C."/>
            <person name="Gnerre S."/>
            <person name="Grabherr M."/>
            <person name="Kleber M."/>
            <person name="Mauceli E."/>
            <person name="MacCallum I."/>
        </authorList>
    </citation>
    <scope>NUCLEOTIDE SEQUENCE [LARGE SCALE GENOMIC DNA]</scope>
    <source>
        <strain evidence="14">Tucson 15287-2541.00</strain>
    </source>
</reference>
<organism evidence="14">
    <name type="scientific">Drosophila grimshawi</name>
    <name type="common">Hawaiian fruit fly</name>
    <name type="synonym">Idiomyia grimshawi</name>
    <dbReference type="NCBI Taxonomy" id="7222"/>
    <lineage>
        <taxon>Eukaryota</taxon>
        <taxon>Metazoa</taxon>
        <taxon>Ecdysozoa</taxon>
        <taxon>Arthropoda</taxon>
        <taxon>Hexapoda</taxon>
        <taxon>Insecta</taxon>
        <taxon>Pterygota</taxon>
        <taxon>Neoptera</taxon>
        <taxon>Endopterygota</taxon>
        <taxon>Diptera</taxon>
        <taxon>Brachycera</taxon>
        <taxon>Muscomorpha</taxon>
        <taxon>Ephydroidea</taxon>
        <taxon>Drosophilidae</taxon>
        <taxon>Drosophila</taxon>
        <taxon>Hawaiian Drosophila</taxon>
    </lineage>
</organism>
<dbReference type="FunFam" id="3.40.630.10:FF:000084">
    <property type="entry name" value="Carboxypeptidase B2"/>
    <property type="match status" value="1"/>
</dbReference>
<evidence type="ECO:0000256" key="6">
    <source>
        <dbReference type="ARBA" id="ARBA00022729"/>
    </source>
</evidence>
<dbReference type="GO" id="GO:0005615">
    <property type="term" value="C:extracellular space"/>
    <property type="evidence" value="ECO:0007669"/>
    <property type="project" value="TreeGrafter"/>
</dbReference>
<dbReference type="PANTHER" id="PTHR11705">
    <property type="entry name" value="PROTEASE FAMILY M14 CARBOXYPEPTIDASE A,B"/>
    <property type="match status" value="1"/>
</dbReference>
<dbReference type="GO" id="GO:0008270">
    <property type="term" value="F:zinc ion binding"/>
    <property type="evidence" value="ECO:0007669"/>
    <property type="project" value="InterPro"/>
</dbReference>
<dbReference type="eggNOG" id="KOG2650">
    <property type="taxonomic scope" value="Eukaryota"/>
</dbReference>
<feature type="active site" description="Proton donor/acceptor" evidence="10">
    <location>
        <position position="403"/>
    </location>
</feature>
<keyword evidence="14" id="KW-1185">Reference proteome</keyword>
<feature type="chain" id="PRO_5002807931" evidence="11">
    <location>
        <begin position="22"/>
        <end position="437"/>
    </location>
</feature>
<proteinExistence type="inferred from homology"/>
<dbReference type="Gene3D" id="3.40.630.10">
    <property type="entry name" value="Zn peptidases"/>
    <property type="match status" value="1"/>
</dbReference>
<dbReference type="OrthoDB" id="3626597at2759"/>
<keyword evidence="4" id="KW-0645">Protease</keyword>
<evidence type="ECO:0000313" key="14">
    <source>
        <dbReference type="Proteomes" id="UP000001070"/>
    </source>
</evidence>
<keyword evidence="7" id="KW-0378">Hydrolase</keyword>
<keyword evidence="8" id="KW-0862">Zinc</keyword>
<dbReference type="HOGENOM" id="CLU_019326_2_1_1"/>
<dbReference type="Proteomes" id="UP000001070">
    <property type="component" value="Unassembled WGS sequence"/>
</dbReference>
<dbReference type="SMR" id="B4J2G7"/>
<name>B4J2G7_DROGR</name>
<evidence type="ECO:0000256" key="8">
    <source>
        <dbReference type="ARBA" id="ARBA00022833"/>
    </source>
</evidence>
<dbReference type="GO" id="GO:0004181">
    <property type="term" value="F:metallocarboxypeptidase activity"/>
    <property type="evidence" value="ECO:0007669"/>
    <property type="project" value="InterPro"/>
</dbReference>
<dbReference type="FunCoup" id="B4J2G7">
    <property type="interactions" value="12"/>
</dbReference>
<dbReference type="InParanoid" id="B4J2G7"/>
<evidence type="ECO:0000256" key="5">
    <source>
        <dbReference type="ARBA" id="ARBA00022723"/>
    </source>
</evidence>
<dbReference type="PRINTS" id="PR00765">
    <property type="entry name" value="CRBOXYPTASEA"/>
</dbReference>
<feature type="domain" description="Peptidase M14" evidence="12">
    <location>
        <begin position="142"/>
        <end position="434"/>
    </location>
</feature>
<evidence type="ECO:0000259" key="12">
    <source>
        <dbReference type="PROSITE" id="PS52035"/>
    </source>
</evidence>
<keyword evidence="3" id="KW-0121">Carboxypeptidase</keyword>
<evidence type="ECO:0000256" key="2">
    <source>
        <dbReference type="ARBA" id="ARBA00005988"/>
    </source>
</evidence>
<accession>B4J2G7</accession>
<gene>
    <name evidence="13" type="primary">Dgri\GH14880</name>
    <name evidence="13" type="ORF">Dgri_GH14880</name>
</gene>
<dbReference type="SUPFAM" id="SSF54897">
    <property type="entry name" value="Protease propeptides/inhibitors"/>
    <property type="match status" value="1"/>
</dbReference>
<dbReference type="MEROPS" id="M14.A14"/>
<evidence type="ECO:0000256" key="4">
    <source>
        <dbReference type="ARBA" id="ARBA00022670"/>
    </source>
</evidence>
<evidence type="ECO:0000256" key="11">
    <source>
        <dbReference type="SAM" id="SignalP"/>
    </source>
</evidence>
<keyword evidence="6 11" id="KW-0732">Signal</keyword>